<dbReference type="InterPro" id="IPR036864">
    <property type="entry name" value="Zn2-C6_fun-type_DNA-bd_sf"/>
</dbReference>
<dbReference type="GO" id="GO:0000981">
    <property type="term" value="F:DNA-binding transcription factor activity, RNA polymerase II-specific"/>
    <property type="evidence" value="ECO:0007669"/>
    <property type="project" value="InterPro"/>
</dbReference>
<dbReference type="GO" id="GO:0003677">
    <property type="term" value="F:DNA binding"/>
    <property type="evidence" value="ECO:0007669"/>
    <property type="project" value="UniProtKB-KW"/>
</dbReference>
<dbReference type="PANTHER" id="PTHR31668">
    <property type="entry name" value="GLUCOSE TRANSPORT TRANSCRIPTION REGULATOR RGT1-RELATED-RELATED"/>
    <property type="match status" value="1"/>
</dbReference>
<keyword evidence="4" id="KW-0539">Nucleus</keyword>
<dbReference type="PROSITE" id="PS50048">
    <property type="entry name" value="ZN2_CY6_FUNGAL_2"/>
    <property type="match status" value="1"/>
</dbReference>
<dbReference type="CDD" id="cd00067">
    <property type="entry name" value="GAL4"/>
    <property type="match status" value="1"/>
</dbReference>
<keyword evidence="3" id="KW-0804">Transcription</keyword>
<reference evidence="8 9" key="1">
    <citation type="submission" date="2015-01" db="EMBL/GenBank/DDBJ databases">
        <title>The Genome Sequence of Exophiala sideris CBS121828.</title>
        <authorList>
            <consortium name="The Broad Institute Genomics Platform"/>
            <person name="Cuomo C."/>
            <person name="de Hoog S."/>
            <person name="Gorbushina A."/>
            <person name="Stielow B."/>
            <person name="Teixiera M."/>
            <person name="Abouelleil A."/>
            <person name="Chapman S.B."/>
            <person name="Priest M."/>
            <person name="Young S.K."/>
            <person name="Wortman J."/>
            <person name="Nusbaum C."/>
            <person name="Birren B."/>
        </authorList>
    </citation>
    <scope>NUCLEOTIDE SEQUENCE [LARGE SCALE GENOMIC DNA]</scope>
    <source>
        <strain evidence="8 9">CBS 121828</strain>
    </source>
</reference>
<feature type="transmembrane region" description="Helical" evidence="6">
    <location>
        <begin position="266"/>
        <end position="286"/>
    </location>
</feature>
<evidence type="ECO:0000256" key="3">
    <source>
        <dbReference type="ARBA" id="ARBA00023163"/>
    </source>
</evidence>
<dbReference type="InterPro" id="IPR001138">
    <property type="entry name" value="Zn2Cys6_DnaBD"/>
</dbReference>
<dbReference type="PANTHER" id="PTHR31668:SF30">
    <property type="entry name" value="ZN(II)2CYS6 TRANSCRIPTION FACTOR (EUROFUNG)"/>
    <property type="match status" value="1"/>
</dbReference>
<evidence type="ECO:0000256" key="2">
    <source>
        <dbReference type="ARBA" id="ARBA00023125"/>
    </source>
</evidence>
<protein>
    <recommendedName>
        <fullName evidence="7">Zn(2)-C6 fungal-type domain-containing protein</fullName>
    </recommendedName>
</protein>
<evidence type="ECO:0000256" key="6">
    <source>
        <dbReference type="SAM" id="Phobius"/>
    </source>
</evidence>
<evidence type="ECO:0000256" key="1">
    <source>
        <dbReference type="ARBA" id="ARBA00023015"/>
    </source>
</evidence>
<feature type="compositionally biased region" description="Basic residues" evidence="5">
    <location>
        <begin position="64"/>
        <end position="73"/>
    </location>
</feature>
<keyword evidence="1" id="KW-0805">Transcription regulation</keyword>
<keyword evidence="6" id="KW-1133">Transmembrane helix</keyword>
<gene>
    <name evidence="8" type="ORF">PV11_03855</name>
</gene>
<organism evidence="8 9">
    <name type="scientific">Exophiala sideris</name>
    <dbReference type="NCBI Taxonomy" id="1016849"/>
    <lineage>
        <taxon>Eukaryota</taxon>
        <taxon>Fungi</taxon>
        <taxon>Dikarya</taxon>
        <taxon>Ascomycota</taxon>
        <taxon>Pezizomycotina</taxon>
        <taxon>Eurotiomycetes</taxon>
        <taxon>Chaetothyriomycetidae</taxon>
        <taxon>Chaetothyriales</taxon>
        <taxon>Herpotrichiellaceae</taxon>
        <taxon>Exophiala</taxon>
    </lineage>
</organism>
<evidence type="ECO:0000313" key="8">
    <source>
        <dbReference type="EMBL" id="KIV81685.1"/>
    </source>
</evidence>
<evidence type="ECO:0000256" key="5">
    <source>
        <dbReference type="SAM" id="MobiDB-lite"/>
    </source>
</evidence>
<dbReference type="Proteomes" id="UP000053599">
    <property type="component" value="Unassembled WGS sequence"/>
</dbReference>
<dbReference type="HOGENOM" id="CLU_017201_2_0_1"/>
<feature type="region of interest" description="Disordered" evidence="5">
    <location>
        <begin position="62"/>
        <end position="111"/>
    </location>
</feature>
<dbReference type="OrthoDB" id="5958943at2759"/>
<dbReference type="AlphaFoldDB" id="A0A0D1VZ28"/>
<feature type="domain" description="Zn(2)-C6 fungal-type" evidence="7">
    <location>
        <begin position="14"/>
        <end position="55"/>
    </location>
</feature>
<sequence length="653" mass="73676">MREHVGPRRTQFSSCDACRNSRLACDAARVGFDPNESEWTGSCSRCTRRKRPCTFEWMKEVKRPVKQPRRTKRVTTPPPASSSSPESLRAENEPATAGQSTSQPAAGWTPRSSDSVLAISHISPISSMQPPVESVPSAVNFWLERIYESSFEQIFGFWLGRDCCPFVWNANVQVVLPPSRLFAELDAYIDQDWEARSLYDPGTPVSQRQERGGQIEQSLKRAIHSFASQWLHIIPNHERSGVVHEELVRDFWRTARRDMLKVINRVSYRSVLALFIFGLTPIPVGISAEEEMDGLTGQVCVQAALQQVQRLRERQRNCQFNGSKVSPGIDPLIGRKPSTNLSQTFLTSESRAYWAALMVDTSASFTLNFRSSLSSGLHGVGSESSWRVLRMGANSFHTRTEEWRTSTFEVSDETTSQIVAAAAACSVYVWKMIAVLKEALREGDEEEKVIQAWKSFIEAVDIFQVTFRPLLSACLRRLHFLSQVERLNWYEITLHYHLGILILVDAVEAAERVDLLSQLTEKRLDAEGEAVNAVKFGLENTLTITSKNGSASDSQEQSITVSFVQIDPYPHHMVAGVQLMNKAITRQYRQGKIKVEAYKHLQSTLLRALEQLPQTSKSVQEARQSLQITLAEFEPHSERRVSSSAVQWPRQST</sequence>
<keyword evidence="6" id="KW-0812">Transmembrane</keyword>
<name>A0A0D1VZ28_9EURO</name>
<keyword evidence="2" id="KW-0238">DNA-binding</keyword>
<feature type="compositionally biased region" description="Polar residues" evidence="5">
    <location>
        <begin position="97"/>
        <end position="111"/>
    </location>
</feature>
<dbReference type="EMBL" id="KN846952">
    <property type="protein sequence ID" value="KIV81685.1"/>
    <property type="molecule type" value="Genomic_DNA"/>
</dbReference>
<dbReference type="InterPro" id="IPR050797">
    <property type="entry name" value="Carb_Metab_Trans_Reg"/>
</dbReference>
<evidence type="ECO:0000256" key="4">
    <source>
        <dbReference type="ARBA" id="ARBA00023242"/>
    </source>
</evidence>
<accession>A0A0D1VZ28</accession>
<evidence type="ECO:0000313" key="9">
    <source>
        <dbReference type="Proteomes" id="UP000053599"/>
    </source>
</evidence>
<dbReference type="GO" id="GO:0008270">
    <property type="term" value="F:zinc ion binding"/>
    <property type="evidence" value="ECO:0007669"/>
    <property type="project" value="InterPro"/>
</dbReference>
<dbReference type="STRING" id="1016849.A0A0D1VZ28"/>
<keyword evidence="6" id="KW-0472">Membrane</keyword>
<proteinExistence type="predicted"/>
<evidence type="ECO:0000259" key="7">
    <source>
        <dbReference type="PROSITE" id="PS50048"/>
    </source>
</evidence>
<dbReference type="Gene3D" id="4.10.240.10">
    <property type="entry name" value="Zn(2)-C6 fungal-type DNA-binding domain"/>
    <property type="match status" value="1"/>
</dbReference>
<dbReference type="SMART" id="SM00066">
    <property type="entry name" value="GAL4"/>
    <property type="match status" value="1"/>
</dbReference>
<dbReference type="SUPFAM" id="SSF57701">
    <property type="entry name" value="Zn2/Cys6 DNA-binding domain"/>
    <property type="match status" value="1"/>
</dbReference>